<reference evidence="1" key="1">
    <citation type="submission" date="2022-04" db="EMBL/GenBank/DDBJ databases">
        <title>Genome of the entomopathogenic fungus Entomophthora muscae.</title>
        <authorList>
            <person name="Elya C."/>
            <person name="Lovett B.R."/>
            <person name="Lee E."/>
            <person name="Macias A.M."/>
            <person name="Hajek A.E."/>
            <person name="De Bivort B.L."/>
            <person name="Kasson M.T."/>
            <person name="De Fine Licht H.H."/>
            <person name="Stajich J.E."/>
        </authorList>
    </citation>
    <scope>NUCLEOTIDE SEQUENCE</scope>
    <source>
        <strain evidence="1">Berkeley</strain>
    </source>
</reference>
<dbReference type="Proteomes" id="UP001165960">
    <property type="component" value="Unassembled WGS sequence"/>
</dbReference>
<gene>
    <name evidence="1" type="ORF">DSO57_1010325</name>
</gene>
<proteinExistence type="predicted"/>
<name>A0ACC2THM5_9FUNG</name>
<protein>
    <submittedName>
        <fullName evidence="1">Uncharacterized protein</fullName>
    </submittedName>
</protein>
<comment type="caution">
    <text evidence="1">The sequence shown here is derived from an EMBL/GenBank/DDBJ whole genome shotgun (WGS) entry which is preliminary data.</text>
</comment>
<evidence type="ECO:0000313" key="2">
    <source>
        <dbReference type="Proteomes" id="UP001165960"/>
    </source>
</evidence>
<keyword evidence="2" id="KW-1185">Reference proteome</keyword>
<accession>A0ACC2THM5</accession>
<sequence>MAQSKNKDTLPKKKVENSTREQFPRAAYYSILSGTYASLASVLGKLSTDPRTFDYFHRAFSLFSGRVSSLEISNTLGPKLASVIRVCLFVAMFVANGLMWTNYTRALDSSVNSIRVVVLNNAVNMLMTAFFGYFLFDEAFSLLWWLGASFVVAGTVVISRADKNSEAFPSGTSEAQKVKAL</sequence>
<evidence type="ECO:0000313" key="1">
    <source>
        <dbReference type="EMBL" id="KAJ9074022.1"/>
    </source>
</evidence>
<organism evidence="1 2">
    <name type="scientific">Entomophthora muscae</name>
    <dbReference type="NCBI Taxonomy" id="34485"/>
    <lineage>
        <taxon>Eukaryota</taxon>
        <taxon>Fungi</taxon>
        <taxon>Fungi incertae sedis</taxon>
        <taxon>Zoopagomycota</taxon>
        <taxon>Entomophthoromycotina</taxon>
        <taxon>Entomophthoromycetes</taxon>
        <taxon>Entomophthorales</taxon>
        <taxon>Entomophthoraceae</taxon>
        <taxon>Entomophthora</taxon>
    </lineage>
</organism>
<dbReference type="EMBL" id="QTSX02002874">
    <property type="protein sequence ID" value="KAJ9074022.1"/>
    <property type="molecule type" value="Genomic_DNA"/>
</dbReference>